<evidence type="ECO:0008006" key="4">
    <source>
        <dbReference type="Google" id="ProtNLM"/>
    </source>
</evidence>
<evidence type="ECO:0000313" key="3">
    <source>
        <dbReference type="Proteomes" id="UP000800235"/>
    </source>
</evidence>
<accession>A0A9P4NN25</accession>
<dbReference type="PANTHER" id="PTHR14303">
    <property type="entry name" value="DNA POLYMERASE DELTA SUBUNIT 4"/>
    <property type="match status" value="1"/>
</dbReference>
<dbReference type="GO" id="GO:0003887">
    <property type="term" value="F:DNA-directed DNA polymerase activity"/>
    <property type="evidence" value="ECO:0007669"/>
    <property type="project" value="TreeGrafter"/>
</dbReference>
<name>A0A9P4NN25_9PEZI</name>
<keyword evidence="3" id="KW-1185">Reference proteome</keyword>
<dbReference type="Proteomes" id="UP000800235">
    <property type="component" value="Unassembled WGS sequence"/>
</dbReference>
<evidence type="ECO:0000313" key="2">
    <source>
        <dbReference type="EMBL" id="KAF2428294.1"/>
    </source>
</evidence>
<dbReference type="AlphaFoldDB" id="A0A9P4NN25"/>
<protein>
    <recommendedName>
        <fullName evidence="4">DNA polymerase delta subunit 4</fullName>
    </recommendedName>
</protein>
<reference evidence="2" key="1">
    <citation type="journal article" date="2020" name="Stud. Mycol.">
        <title>101 Dothideomycetes genomes: a test case for predicting lifestyles and emergence of pathogens.</title>
        <authorList>
            <person name="Haridas S."/>
            <person name="Albert R."/>
            <person name="Binder M."/>
            <person name="Bloem J."/>
            <person name="Labutti K."/>
            <person name="Salamov A."/>
            <person name="Andreopoulos B."/>
            <person name="Baker S."/>
            <person name="Barry K."/>
            <person name="Bills G."/>
            <person name="Bluhm B."/>
            <person name="Cannon C."/>
            <person name="Castanera R."/>
            <person name="Culley D."/>
            <person name="Daum C."/>
            <person name="Ezra D."/>
            <person name="Gonzalez J."/>
            <person name="Henrissat B."/>
            <person name="Kuo A."/>
            <person name="Liang C."/>
            <person name="Lipzen A."/>
            <person name="Lutzoni F."/>
            <person name="Magnuson J."/>
            <person name="Mondo S."/>
            <person name="Nolan M."/>
            <person name="Ohm R."/>
            <person name="Pangilinan J."/>
            <person name="Park H.-J."/>
            <person name="Ramirez L."/>
            <person name="Alfaro M."/>
            <person name="Sun H."/>
            <person name="Tritt A."/>
            <person name="Yoshinaga Y."/>
            <person name="Zwiers L.-H."/>
            <person name="Turgeon B."/>
            <person name="Goodwin S."/>
            <person name="Spatafora J."/>
            <person name="Crous P."/>
            <person name="Grigoriev I."/>
        </authorList>
    </citation>
    <scope>NUCLEOTIDE SEQUENCE</scope>
    <source>
        <strain evidence="2">CBS 130266</strain>
    </source>
</reference>
<dbReference type="EMBL" id="MU007055">
    <property type="protein sequence ID" value="KAF2428294.1"/>
    <property type="molecule type" value="Genomic_DNA"/>
</dbReference>
<dbReference type="GO" id="GO:0006261">
    <property type="term" value="P:DNA-templated DNA replication"/>
    <property type="evidence" value="ECO:0007669"/>
    <property type="project" value="TreeGrafter"/>
</dbReference>
<dbReference type="InterPro" id="IPR007218">
    <property type="entry name" value="DNA_pol_delta_4"/>
</dbReference>
<sequence>MPAAKRRTSAGPTASKAKKSQQQSTLAFHGSNAKVSKPSAKAPSSKEKALESLLKPETTELTDGGDSLPNAPTSADISLVEQVVQDAKAPLMPEEEEASAMSDKQIERYWKEKEEGRKFPRLHQRELPLYERICRDFDTDSRFGPCVGMPRINRWKRAQRLRLNPPMEVLSVLLKEQEEGNVKAQRAHIDALLNSRFEDVI</sequence>
<dbReference type="OrthoDB" id="337486at2759"/>
<comment type="caution">
    <text evidence="2">The sequence shown here is derived from an EMBL/GenBank/DDBJ whole genome shotgun (WGS) entry which is preliminary data.</text>
</comment>
<dbReference type="GO" id="GO:0043625">
    <property type="term" value="C:delta DNA polymerase complex"/>
    <property type="evidence" value="ECO:0007669"/>
    <property type="project" value="TreeGrafter"/>
</dbReference>
<evidence type="ECO:0000256" key="1">
    <source>
        <dbReference type="SAM" id="MobiDB-lite"/>
    </source>
</evidence>
<dbReference type="GO" id="GO:0000731">
    <property type="term" value="P:DNA synthesis involved in DNA repair"/>
    <property type="evidence" value="ECO:0007669"/>
    <property type="project" value="InterPro"/>
</dbReference>
<feature type="compositionally biased region" description="Low complexity" evidence="1">
    <location>
        <begin position="33"/>
        <end position="43"/>
    </location>
</feature>
<organism evidence="2 3">
    <name type="scientific">Tothia fuscella</name>
    <dbReference type="NCBI Taxonomy" id="1048955"/>
    <lineage>
        <taxon>Eukaryota</taxon>
        <taxon>Fungi</taxon>
        <taxon>Dikarya</taxon>
        <taxon>Ascomycota</taxon>
        <taxon>Pezizomycotina</taxon>
        <taxon>Dothideomycetes</taxon>
        <taxon>Pleosporomycetidae</taxon>
        <taxon>Venturiales</taxon>
        <taxon>Cylindrosympodiaceae</taxon>
        <taxon>Tothia</taxon>
    </lineage>
</organism>
<feature type="region of interest" description="Disordered" evidence="1">
    <location>
        <begin position="1"/>
        <end position="75"/>
    </location>
</feature>
<dbReference type="PANTHER" id="PTHR14303:SF0">
    <property type="entry name" value="DNA POLYMERASE DELTA SUBUNIT 4"/>
    <property type="match status" value="1"/>
</dbReference>
<gene>
    <name evidence="2" type="ORF">EJ08DRAFT_651088</name>
</gene>
<proteinExistence type="predicted"/>
<dbReference type="Pfam" id="PF04081">
    <property type="entry name" value="DNA_pol_delta_4"/>
    <property type="match status" value="1"/>
</dbReference>